<dbReference type="InterPro" id="IPR011050">
    <property type="entry name" value="Pectin_lyase_fold/virulence"/>
</dbReference>
<dbReference type="UniPathway" id="UPA00286"/>
<dbReference type="RefSeq" id="WP_150571298.1">
    <property type="nucleotide sequence ID" value="NZ_CABVHF010000021.1"/>
</dbReference>
<gene>
    <name evidence="9" type="ORF">PS631_04403</name>
</gene>
<keyword evidence="5" id="KW-0016">Alginate biosynthesis</keyword>
<protein>
    <recommendedName>
        <fullName evidence="4">mannuronan 5-epimerase</fullName>
        <ecNumber evidence="4">5.1.3.37</ecNumber>
    </recommendedName>
</protein>
<evidence type="ECO:0000313" key="9">
    <source>
        <dbReference type="EMBL" id="VVN21486.1"/>
    </source>
</evidence>
<feature type="signal peptide" evidence="7">
    <location>
        <begin position="1"/>
        <end position="23"/>
    </location>
</feature>
<evidence type="ECO:0000256" key="7">
    <source>
        <dbReference type="SAM" id="SignalP"/>
    </source>
</evidence>
<evidence type="ECO:0000256" key="2">
    <source>
        <dbReference type="ARBA" id="ARBA00005182"/>
    </source>
</evidence>
<feature type="chain" id="PRO_5022877430" description="mannuronan 5-epimerase" evidence="7">
    <location>
        <begin position="24"/>
        <end position="484"/>
    </location>
</feature>
<dbReference type="EC" id="5.1.3.37" evidence="4"/>
<dbReference type="SMART" id="SM00710">
    <property type="entry name" value="PbH1"/>
    <property type="match status" value="5"/>
</dbReference>
<dbReference type="AlphaFoldDB" id="A0A5E6VYV9"/>
<comment type="pathway">
    <text evidence="2">Glycan biosynthesis; alginate biosynthesis.</text>
</comment>
<reference evidence="9 10" key="1">
    <citation type="submission" date="2019-09" db="EMBL/GenBank/DDBJ databases">
        <authorList>
            <person name="Chandra G."/>
            <person name="Truman W A."/>
        </authorList>
    </citation>
    <scope>NUCLEOTIDE SEQUENCE [LARGE SCALE GENOMIC DNA]</scope>
    <source>
        <strain evidence="9">PS631</strain>
    </source>
</reference>
<name>A0A5E6VYV9_PSEFL</name>
<accession>A0A5E6VYV9</accession>
<dbReference type="InterPro" id="IPR012334">
    <property type="entry name" value="Pectin_lyas_fold"/>
</dbReference>
<dbReference type="SUPFAM" id="SSF51126">
    <property type="entry name" value="Pectin lyase-like"/>
    <property type="match status" value="1"/>
</dbReference>
<evidence type="ECO:0000256" key="3">
    <source>
        <dbReference type="ARBA" id="ARBA00010085"/>
    </source>
</evidence>
<keyword evidence="7" id="KW-0732">Signal</keyword>
<evidence type="ECO:0000256" key="1">
    <source>
        <dbReference type="ARBA" id="ARBA00001550"/>
    </source>
</evidence>
<dbReference type="EMBL" id="CABVHF010000021">
    <property type="protein sequence ID" value="VVN21486.1"/>
    <property type="molecule type" value="Genomic_DNA"/>
</dbReference>
<dbReference type="Pfam" id="PF13229">
    <property type="entry name" value="Beta_helix"/>
    <property type="match status" value="1"/>
</dbReference>
<dbReference type="GO" id="GO:0042121">
    <property type="term" value="P:alginic acid biosynthetic process"/>
    <property type="evidence" value="ECO:0007669"/>
    <property type="project" value="UniProtKB-UniPathway"/>
</dbReference>
<dbReference type="Gene3D" id="2.160.20.10">
    <property type="entry name" value="Single-stranded right-handed beta-helix, Pectin lyase-like"/>
    <property type="match status" value="1"/>
</dbReference>
<sequence length="484" mass="51663" precursor="true">MAPFARFSLTCLAALLLAGTAQAGTQTLPIKQTVDVLPAEQYQQHLQQLRQQVRLAVTFAQAERARPAGRASVSLQPMFSAQAGSWPFEPFVNNGLFRAIAGYQAHHPQVVTLRGGSITLAQLHDALNDSRILKRYKDGYLLSYPLMIGADAGLVLEGTSLYLSSYSGTALINQGWLGLNKSNLESMAGDKAGNTDRAWRPFVIAWAGSHTQVVGSSLKRLGYNANLSRGLTTAISTQQPASSRPATVVIRDSQFSEMSSAVELQRSQATIEGSRFEQSQQYAIDVRDSQVSVRDNQLRGIDNNSGIRLRGQTRALVENNLILGAGKAAIEVSEQQGAVLLAGNRIGDSRGNGIQLRSLAPTPAAPLVIDNNLLGSSVGSAIDASEVGALALLGNHITNTPEYAVSLRNATPMAGPLLLSGNRLGQVGKAILRVEGMRQVELGGNSFDGKPLLQNLLIGDLLPLQGTLLESTVRQGNTVRVSQR</sequence>
<dbReference type="InterPro" id="IPR006626">
    <property type="entry name" value="PbH1"/>
</dbReference>
<comment type="catalytic activity">
    <reaction evidence="1">
        <text>[(1-&gt;4)-beta-D-mannuronosyl](n) = [alginate](n)</text>
        <dbReference type="Rhea" id="RHEA:45572"/>
        <dbReference type="Rhea" id="RHEA-COMP:11264"/>
        <dbReference type="Rhea" id="RHEA-COMP:11270"/>
        <dbReference type="ChEBI" id="CHEBI:58187"/>
        <dbReference type="ChEBI" id="CHEBI:85311"/>
        <dbReference type="EC" id="5.1.3.37"/>
    </reaction>
</comment>
<evidence type="ECO:0000259" key="8">
    <source>
        <dbReference type="Pfam" id="PF13229"/>
    </source>
</evidence>
<evidence type="ECO:0000313" key="10">
    <source>
        <dbReference type="Proteomes" id="UP000399692"/>
    </source>
</evidence>
<evidence type="ECO:0000256" key="5">
    <source>
        <dbReference type="ARBA" id="ARBA00022841"/>
    </source>
</evidence>
<keyword evidence="6" id="KW-0413">Isomerase</keyword>
<proteinExistence type="inferred from homology"/>
<comment type="similarity">
    <text evidence="3">Belongs to the D-mannuronate C5-epimerase family.</text>
</comment>
<organism evidence="9 10">
    <name type="scientific">Pseudomonas fluorescens</name>
    <dbReference type="NCBI Taxonomy" id="294"/>
    <lineage>
        <taxon>Bacteria</taxon>
        <taxon>Pseudomonadati</taxon>
        <taxon>Pseudomonadota</taxon>
        <taxon>Gammaproteobacteria</taxon>
        <taxon>Pseudomonadales</taxon>
        <taxon>Pseudomonadaceae</taxon>
        <taxon>Pseudomonas</taxon>
    </lineage>
</organism>
<evidence type="ECO:0000256" key="6">
    <source>
        <dbReference type="ARBA" id="ARBA00023235"/>
    </source>
</evidence>
<dbReference type="Proteomes" id="UP000399692">
    <property type="component" value="Unassembled WGS sequence"/>
</dbReference>
<dbReference type="GO" id="GO:0016853">
    <property type="term" value="F:isomerase activity"/>
    <property type="evidence" value="ECO:0007669"/>
    <property type="project" value="UniProtKB-KW"/>
</dbReference>
<dbReference type="InterPro" id="IPR039448">
    <property type="entry name" value="Beta_helix"/>
</dbReference>
<dbReference type="OrthoDB" id="7023930at2"/>
<feature type="domain" description="Right handed beta helix" evidence="8">
    <location>
        <begin position="248"/>
        <end position="389"/>
    </location>
</feature>
<evidence type="ECO:0000256" key="4">
    <source>
        <dbReference type="ARBA" id="ARBA00012124"/>
    </source>
</evidence>